<evidence type="ECO:0000256" key="1">
    <source>
        <dbReference type="SAM" id="MobiDB-lite"/>
    </source>
</evidence>
<gene>
    <name evidence="2" type="ORF">B2J93_3578</name>
</gene>
<feature type="region of interest" description="Disordered" evidence="1">
    <location>
        <begin position="30"/>
        <end position="55"/>
    </location>
</feature>
<evidence type="ECO:0000313" key="3">
    <source>
        <dbReference type="Proteomes" id="UP000242519"/>
    </source>
</evidence>
<organism evidence="2 3">
    <name type="scientific">Diplocarpon coronariae</name>
    <dbReference type="NCBI Taxonomy" id="2795749"/>
    <lineage>
        <taxon>Eukaryota</taxon>
        <taxon>Fungi</taxon>
        <taxon>Dikarya</taxon>
        <taxon>Ascomycota</taxon>
        <taxon>Pezizomycotina</taxon>
        <taxon>Leotiomycetes</taxon>
        <taxon>Helotiales</taxon>
        <taxon>Drepanopezizaceae</taxon>
        <taxon>Diplocarpon</taxon>
    </lineage>
</organism>
<name>A0A218Z4K8_9HELO</name>
<dbReference type="Proteomes" id="UP000242519">
    <property type="component" value="Unassembled WGS sequence"/>
</dbReference>
<reference evidence="2 3" key="1">
    <citation type="submission" date="2017-04" db="EMBL/GenBank/DDBJ databases">
        <title>Draft genome sequence of Marssonina coronaria NL1: causal agent of apple blotch.</title>
        <authorList>
            <person name="Cheng Q."/>
        </authorList>
    </citation>
    <scope>NUCLEOTIDE SEQUENCE [LARGE SCALE GENOMIC DNA]</scope>
    <source>
        <strain evidence="2 3">NL1</strain>
    </source>
</reference>
<feature type="compositionally biased region" description="Basic and acidic residues" evidence="1">
    <location>
        <begin position="42"/>
        <end position="55"/>
    </location>
</feature>
<dbReference type="InParanoid" id="A0A218Z4K8"/>
<dbReference type="AlphaFoldDB" id="A0A218Z4K8"/>
<dbReference type="EMBL" id="MZNU01000247">
    <property type="protein sequence ID" value="OWP02146.1"/>
    <property type="molecule type" value="Genomic_DNA"/>
</dbReference>
<protein>
    <submittedName>
        <fullName evidence="2">Uncharacterized protein</fullName>
    </submittedName>
</protein>
<evidence type="ECO:0000313" key="2">
    <source>
        <dbReference type="EMBL" id="OWP02146.1"/>
    </source>
</evidence>
<feature type="compositionally biased region" description="Polar residues" evidence="1">
    <location>
        <begin position="99"/>
        <end position="109"/>
    </location>
</feature>
<comment type="caution">
    <text evidence="2">The sequence shown here is derived from an EMBL/GenBank/DDBJ whole genome shotgun (WGS) entry which is preliminary data.</text>
</comment>
<feature type="compositionally biased region" description="Polar residues" evidence="1">
    <location>
        <begin position="30"/>
        <end position="39"/>
    </location>
</feature>
<sequence>MQGNGRGPNLNLPRLTGVPYRAGTMTTLLHNDIESSAGQSGRLEEAPSHDPEKRQSTCIPIWKENLQCGAGLMSTKRLPVVALNEPRRGTRRKYPTPSPITGTSGIWVE</sequence>
<accession>A0A218Z4K8</accession>
<proteinExistence type="predicted"/>
<keyword evidence="3" id="KW-1185">Reference proteome</keyword>
<feature type="region of interest" description="Disordered" evidence="1">
    <location>
        <begin position="89"/>
        <end position="109"/>
    </location>
</feature>